<keyword evidence="7 9" id="KW-0906">Nuclear pore complex</keyword>
<dbReference type="PANTHER" id="PTHR21527:SF6">
    <property type="entry name" value="NUCLEOPORIN NUP35"/>
    <property type="match status" value="1"/>
</dbReference>
<accession>A0A2H9TGB2</accession>
<keyword evidence="8 9" id="KW-0539">Nucleus</keyword>
<proteinExistence type="inferred from homology"/>
<name>A0A2H9TGB2_9FUNG</name>
<feature type="domain" description="RRM Nup35-type" evidence="11">
    <location>
        <begin position="126"/>
        <end position="207"/>
    </location>
</feature>
<dbReference type="GO" id="GO:0017056">
    <property type="term" value="F:structural constituent of nuclear pore"/>
    <property type="evidence" value="ECO:0007669"/>
    <property type="project" value="TreeGrafter"/>
</dbReference>
<comment type="subcellular location">
    <subcellularLocation>
        <location evidence="1">Nucleus</location>
        <location evidence="1">Nuclear pore complex</location>
    </subcellularLocation>
</comment>
<dbReference type="PROSITE" id="PS51472">
    <property type="entry name" value="RRM_NUP35"/>
    <property type="match status" value="1"/>
</dbReference>
<feature type="compositionally biased region" description="Pro residues" evidence="10">
    <location>
        <begin position="42"/>
        <end position="52"/>
    </location>
</feature>
<comment type="caution">
    <text evidence="12">The sequence shown here is derived from an EMBL/GenBank/DDBJ whole genome shotgun (WGS) entry which is preliminary data.</text>
</comment>
<comment type="similarity">
    <text evidence="2">Belongs to the Nup35 family.</text>
</comment>
<evidence type="ECO:0000256" key="3">
    <source>
        <dbReference type="ARBA" id="ARBA00022448"/>
    </source>
</evidence>
<keyword evidence="6" id="KW-0811">Translocation</keyword>
<dbReference type="Pfam" id="PF05172">
    <property type="entry name" value="RRM_Nup35"/>
    <property type="match status" value="1"/>
</dbReference>
<dbReference type="OrthoDB" id="2285673at2759"/>
<dbReference type="GO" id="GO:0006607">
    <property type="term" value="P:NLS-bearing protein import into nucleus"/>
    <property type="evidence" value="ECO:0007669"/>
    <property type="project" value="TreeGrafter"/>
</dbReference>
<dbReference type="InterPro" id="IPR035979">
    <property type="entry name" value="RBD_domain_sf"/>
</dbReference>
<evidence type="ECO:0000313" key="12">
    <source>
        <dbReference type="EMBL" id="PJF16824.1"/>
    </source>
</evidence>
<gene>
    <name evidence="12" type="ORF">PSACC_03294</name>
</gene>
<dbReference type="STRING" id="1246581.A0A2H9TGB2"/>
<dbReference type="FunFam" id="3.30.70.330:FF:000095">
    <property type="entry name" value="Putative Nucleoporin NUP53"/>
    <property type="match status" value="1"/>
</dbReference>
<evidence type="ECO:0000256" key="1">
    <source>
        <dbReference type="ARBA" id="ARBA00004567"/>
    </source>
</evidence>
<dbReference type="InterPro" id="IPR012677">
    <property type="entry name" value="Nucleotide-bd_a/b_plait_sf"/>
</dbReference>
<evidence type="ECO:0000256" key="10">
    <source>
        <dbReference type="SAM" id="MobiDB-lite"/>
    </source>
</evidence>
<dbReference type="PANTHER" id="PTHR21527">
    <property type="entry name" value="NUCLEOPORIN NUP35"/>
    <property type="match status" value="1"/>
</dbReference>
<reference evidence="12 13" key="1">
    <citation type="submission" date="2016-10" db="EMBL/GenBank/DDBJ databases">
        <title>The genome of Paramicrosporidium saccamoebae is the missing link in understanding Cryptomycota and Microsporidia evolution.</title>
        <authorList>
            <person name="Quandt C.A."/>
            <person name="Beaudet D."/>
            <person name="Corsaro D."/>
            <person name="Michel R."/>
            <person name="Corradi N."/>
            <person name="James T."/>
        </authorList>
    </citation>
    <scope>NUCLEOTIDE SEQUENCE [LARGE SCALE GENOMIC DNA]</scope>
    <source>
        <strain evidence="12 13">KSL3</strain>
    </source>
</reference>
<dbReference type="GO" id="GO:0003676">
    <property type="term" value="F:nucleic acid binding"/>
    <property type="evidence" value="ECO:0007669"/>
    <property type="project" value="InterPro"/>
</dbReference>
<evidence type="ECO:0000256" key="9">
    <source>
        <dbReference type="PROSITE-ProRule" id="PRU00804"/>
    </source>
</evidence>
<dbReference type="AlphaFoldDB" id="A0A2H9TGB2"/>
<protein>
    <submittedName>
        <fullName evidence="12">Nucleoporin NUP53</fullName>
    </submittedName>
</protein>
<organism evidence="12 13">
    <name type="scientific">Paramicrosporidium saccamoebae</name>
    <dbReference type="NCBI Taxonomy" id="1246581"/>
    <lineage>
        <taxon>Eukaryota</taxon>
        <taxon>Fungi</taxon>
        <taxon>Fungi incertae sedis</taxon>
        <taxon>Cryptomycota</taxon>
        <taxon>Cryptomycota incertae sedis</taxon>
        <taxon>Paramicrosporidium</taxon>
    </lineage>
</organism>
<dbReference type="SUPFAM" id="SSF54928">
    <property type="entry name" value="RNA-binding domain, RBD"/>
    <property type="match status" value="1"/>
</dbReference>
<dbReference type="GO" id="GO:0006999">
    <property type="term" value="P:nuclear pore organization"/>
    <property type="evidence" value="ECO:0007669"/>
    <property type="project" value="TreeGrafter"/>
</dbReference>
<feature type="region of interest" description="Disordered" evidence="10">
    <location>
        <begin position="1"/>
        <end position="56"/>
    </location>
</feature>
<evidence type="ECO:0000313" key="13">
    <source>
        <dbReference type="Proteomes" id="UP000240830"/>
    </source>
</evidence>
<dbReference type="GO" id="GO:0005543">
    <property type="term" value="F:phospholipid binding"/>
    <property type="evidence" value="ECO:0007669"/>
    <property type="project" value="TreeGrafter"/>
</dbReference>
<evidence type="ECO:0000256" key="8">
    <source>
        <dbReference type="ARBA" id="ARBA00023242"/>
    </source>
</evidence>
<dbReference type="Gene3D" id="3.30.70.330">
    <property type="match status" value="1"/>
</dbReference>
<keyword evidence="13" id="KW-1185">Reference proteome</keyword>
<keyword evidence="3 9" id="KW-0813">Transport</keyword>
<evidence type="ECO:0000256" key="5">
    <source>
        <dbReference type="ARBA" id="ARBA00022927"/>
    </source>
</evidence>
<feature type="compositionally biased region" description="Polar residues" evidence="10">
    <location>
        <begin position="1"/>
        <end position="11"/>
    </location>
</feature>
<dbReference type="GO" id="GO:0051028">
    <property type="term" value="P:mRNA transport"/>
    <property type="evidence" value="ECO:0007669"/>
    <property type="project" value="UniProtKB-UniRule"/>
</dbReference>
<evidence type="ECO:0000256" key="4">
    <source>
        <dbReference type="ARBA" id="ARBA00022816"/>
    </source>
</evidence>
<keyword evidence="5" id="KW-0653">Protein transport</keyword>
<sequence length="318" mass="35375">MNFSSRSINTSREIDETQRIGGLPSQLRTLPGYTSTYTPAPVSTPAPTPSVPPTTTRYQTRERLYYEADSVLPARTVKPASVVARLADDAPPAISLHEYGNLTPERKYASREEMPKEEIPAEPAVPSDGNWVTVFGFSGAQASSVLSYFQKLGVVEQSETGQGNWIHLQYSTRWAAQKALAKNGTVLPVMGTCMIGVVPTTRAMEQVGQAAESFMSPLKKESIRRTSQDQYQGGDIFIKPGMAPILRQEEDETRAREVTNPQESMVAKAFGFVFGWYVLEFEFRYVLEFEFRCVLELGVEIFESLRSAGIARHLVMLD</sequence>
<evidence type="ECO:0000256" key="2">
    <source>
        <dbReference type="ARBA" id="ARBA00009454"/>
    </source>
</evidence>
<dbReference type="EMBL" id="MTSL01000205">
    <property type="protein sequence ID" value="PJF16824.1"/>
    <property type="molecule type" value="Genomic_DNA"/>
</dbReference>
<evidence type="ECO:0000259" key="11">
    <source>
        <dbReference type="PROSITE" id="PS51472"/>
    </source>
</evidence>
<evidence type="ECO:0000256" key="7">
    <source>
        <dbReference type="ARBA" id="ARBA00023132"/>
    </source>
</evidence>
<evidence type="ECO:0000256" key="6">
    <source>
        <dbReference type="ARBA" id="ARBA00023010"/>
    </source>
</evidence>
<dbReference type="GO" id="GO:0044613">
    <property type="term" value="C:nuclear pore central transport channel"/>
    <property type="evidence" value="ECO:0007669"/>
    <property type="project" value="TreeGrafter"/>
</dbReference>
<dbReference type="Proteomes" id="UP000240830">
    <property type="component" value="Unassembled WGS sequence"/>
</dbReference>
<dbReference type="InterPro" id="IPR007846">
    <property type="entry name" value="RRM_NUP35_dom"/>
</dbReference>
<keyword evidence="4 9" id="KW-0509">mRNA transport</keyword>
<dbReference type="GO" id="GO:0044615">
    <property type="term" value="C:nuclear pore nuclear basket"/>
    <property type="evidence" value="ECO:0007669"/>
    <property type="project" value="TreeGrafter"/>
</dbReference>
<dbReference type="CDD" id="cd12441">
    <property type="entry name" value="RRM_Nup53_like"/>
    <property type="match status" value="1"/>
</dbReference>